<dbReference type="RefSeq" id="WP_097941598.1">
    <property type="nucleotide sequence ID" value="NZ_BLKS01000001.1"/>
</dbReference>
<dbReference type="InterPro" id="IPR043504">
    <property type="entry name" value="Peptidase_S1_PA_chymotrypsin"/>
</dbReference>
<dbReference type="Proteomes" id="UP000220914">
    <property type="component" value="Unassembled WGS sequence"/>
</dbReference>
<evidence type="ECO:0000313" key="4">
    <source>
        <dbReference type="Proteomes" id="UP000220914"/>
    </source>
</evidence>
<feature type="chain" id="PRO_5036036237" evidence="1">
    <location>
        <begin position="20"/>
        <end position="263"/>
    </location>
</feature>
<dbReference type="Pfam" id="PF13365">
    <property type="entry name" value="Trypsin_2"/>
    <property type="match status" value="1"/>
</dbReference>
<dbReference type="PROSITE" id="PS00134">
    <property type="entry name" value="TRYPSIN_HIS"/>
    <property type="match status" value="1"/>
</dbReference>
<reference evidence="3 4" key="1">
    <citation type="submission" date="2017-10" db="EMBL/GenBank/DDBJ databases">
        <title>The new phylogeny of genus Mycobacterium.</title>
        <authorList>
            <person name="Tortoli E."/>
            <person name="Trovato A."/>
            <person name="Cirillo D.M."/>
        </authorList>
    </citation>
    <scope>NUCLEOTIDE SEQUENCE [LARGE SCALE GENOMIC DNA]</scope>
    <source>
        <strain evidence="3 4">CCUG37673</strain>
    </source>
</reference>
<reference evidence="2 5" key="2">
    <citation type="journal article" date="2019" name="Emerg. Microbes Infect.">
        <title>Comprehensive subspecies identification of 175 nontuberculous mycobacteria species based on 7547 genomic profiles.</title>
        <authorList>
            <person name="Matsumoto Y."/>
            <person name="Kinjo T."/>
            <person name="Motooka D."/>
            <person name="Nabeya D."/>
            <person name="Jung N."/>
            <person name="Uechi K."/>
            <person name="Horii T."/>
            <person name="Iida T."/>
            <person name="Fujita J."/>
            <person name="Nakamura S."/>
        </authorList>
    </citation>
    <scope>NUCLEOTIDE SEQUENCE [LARGE SCALE GENOMIC DNA]</scope>
    <source>
        <strain evidence="2 5">JCM 6377</strain>
    </source>
</reference>
<name>A0A2A7MXR3_MYCAG</name>
<dbReference type="OrthoDB" id="3507155at2"/>
<evidence type="ECO:0000256" key="1">
    <source>
        <dbReference type="SAM" id="SignalP"/>
    </source>
</evidence>
<dbReference type="GO" id="GO:0004252">
    <property type="term" value="F:serine-type endopeptidase activity"/>
    <property type="evidence" value="ECO:0007669"/>
    <property type="project" value="InterPro"/>
</dbReference>
<evidence type="ECO:0000313" key="3">
    <source>
        <dbReference type="EMBL" id="PEG36474.1"/>
    </source>
</evidence>
<proteinExistence type="predicted"/>
<sequence length="263" mass="26271">MRVRAVLASGLLALTVGCAGDPDPGTHPSGDSTAVSEQAVVEKTATPVPPDRRVGALFLGAGDLHTCSAGVLDSASENLILTAAHCVVEGIDTTFVAGFKDSADEPDIWKVDAVFLDPRWIDSQDPLADFAILRVSRDGGGSVRAEAGGGLGLGPSPKPGTAVEVTGYPMGVGGGPIGCRATTEITPEGFPSLPCEGLVGGTSGAPWVSGSTIIGLTGGPHGGGCDENLSFSPPFDDAVVALRNRAEAGGPGDTAPAVLDDDC</sequence>
<keyword evidence="4" id="KW-1185">Reference proteome</keyword>
<dbReference type="EMBL" id="BLKS01000001">
    <property type="protein sequence ID" value="GFG49544.1"/>
    <property type="molecule type" value="Genomic_DNA"/>
</dbReference>
<accession>A0A2A7MXR3</accession>
<reference evidence="2" key="3">
    <citation type="submission" date="2020-02" db="EMBL/GenBank/DDBJ databases">
        <authorList>
            <person name="Matsumoto Y."/>
            <person name="Motooka D."/>
            <person name="Nakamura S."/>
        </authorList>
    </citation>
    <scope>NUCLEOTIDE SEQUENCE</scope>
    <source>
        <strain evidence="2">JCM 6377</strain>
    </source>
</reference>
<dbReference type="Gene3D" id="2.40.10.10">
    <property type="entry name" value="Trypsin-like serine proteases"/>
    <property type="match status" value="2"/>
</dbReference>
<dbReference type="PROSITE" id="PS51257">
    <property type="entry name" value="PROKAR_LIPOPROTEIN"/>
    <property type="match status" value="1"/>
</dbReference>
<dbReference type="Proteomes" id="UP000465302">
    <property type="component" value="Unassembled WGS sequence"/>
</dbReference>
<dbReference type="AlphaFoldDB" id="A0A2A7MXR3"/>
<comment type="caution">
    <text evidence="3">The sequence shown here is derived from an EMBL/GenBank/DDBJ whole genome shotgun (WGS) entry which is preliminary data.</text>
</comment>
<dbReference type="EMBL" id="PDCP01000034">
    <property type="protein sequence ID" value="PEG36474.1"/>
    <property type="molecule type" value="Genomic_DNA"/>
</dbReference>
<keyword evidence="1" id="KW-0732">Signal</keyword>
<organism evidence="3 4">
    <name type="scientific">Mycolicibacterium agri</name>
    <name type="common">Mycobacterium agri</name>
    <dbReference type="NCBI Taxonomy" id="36811"/>
    <lineage>
        <taxon>Bacteria</taxon>
        <taxon>Bacillati</taxon>
        <taxon>Actinomycetota</taxon>
        <taxon>Actinomycetes</taxon>
        <taxon>Mycobacteriales</taxon>
        <taxon>Mycobacteriaceae</taxon>
        <taxon>Mycolicibacterium</taxon>
    </lineage>
</organism>
<dbReference type="GO" id="GO:0006508">
    <property type="term" value="P:proteolysis"/>
    <property type="evidence" value="ECO:0007669"/>
    <property type="project" value="InterPro"/>
</dbReference>
<dbReference type="InterPro" id="IPR009003">
    <property type="entry name" value="Peptidase_S1_PA"/>
</dbReference>
<gene>
    <name evidence="3" type="ORF">CQY20_18815</name>
    <name evidence="2" type="ORF">MAGR_09850</name>
</gene>
<dbReference type="SUPFAM" id="SSF50494">
    <property type="entry name" value="Trypsin-like serine proteases"/>
    <property type="match status" value="1"/>
</dbReference>
<protein>
    <submittedName>
        <fullName evidence="3">Trypsin</fullName>
    </submittedName>
</protein>
<evidence type="ECO:0000313" key="5">
    <source>
        <dbReference type="Proteomes" id="UP000465302"/>
    </source>
</evidence>
<dbReference type="InterPro" id="IPR018114">
    <property type="entry name" value="TRYPSIN_HIS"/>
</dbReference>
<feature type="signal peptide" evidence="1">
    <location>
        <begin position="1"/>
        <end position="19"/>
    </location>
</feature>
<evidence type="ECO:0000313" key="2">
    <source>
        <dbReference type="EMBL" id="GFG49544.1"/>
    </source>
</evidence>